<dbReference type="InterPro" id="IPR029028">
    <property type="entry name" value="Alpha/beta_knot_MTases"/>
</dbReference>
<feature type="binding site" evidence="7">
    <location>
        <position position="77"/>
    </location>
    <ligand>
        <name>S-adenosyl-L-methionine</name>
        <dbReference type="ChEBI" id="CHEBI:59789"/>
    </ligand>
</feature>
<feature type="binding site" evidence="7">
    <location>
        <begin position="128"/>
        <end position="133"/>
    </location>
    <ligand>
        <name>S-adenosyl-L-methionine</name>
        <dbReference type="ChEBI" id="CHEBI:59789"/>
    </ligand>
</feature>
<organism evidence="8 9">
    <name type="scientific">Candidatus Anaerotruncus excrementipullorum</name>
    <dbReference type="NCBI Taxonomy" id="2838465"/>
    <lineage>
        <taxon>Bacteria</taxon>
        <taxon>Bacillati</taxon>
        <taxon>Bacillota</taxon>
        <taxon>Clostridia</taxon>
        <taxon>Eubacteriales</taxon>
        <taxon>Oscillospiraceae</taxon>
        <taxon>Anaerotruncus</taxon>
    </lineage>
</organism>
<evidence type="ECO:0000256" key="5">
    <source>
        <dbReference type="ARBA" id="ARBA00022691"/>
    </source>
</evidence>
<dbReference type="PIRSF" id="PIRSF004505">
    <property type="entry name" value="MT_bac"/>
    <property type="match status" value="1"/>
</dbReference>
<accession>A0A9D2B7S9</accession>
<comment type="catalytic activity">
    <reaction evidence="7">
        <text>pseudouridine(1915) in 23S rRNA + S-adenosyl-L-methionine = N(3)-methylpseudouridine(1915) in 23S rRNA + S-adenosyl-L-homocysteine + H(+)</text>
        <dbReference type="Rhea" id="RHEA:42752"/>
        <dbReference type="Rhea" id="RHEA-COMP:10221"/>
        <dbReference type="Rhea" id="RHEA-COMP:10222"/>
        <dbReference type="ChEBI" id="CHEBI:15378"/>
        <dbReference type="ChEBI" id="CHEBI:57856"/>
        <dbReference type="ChEBI" id="CHEBI:59789"/>
        <dbReference type="ChEBI" id="CHEBI:65314"/>
        <dbReference type="ChEBI" id="CHEBI:74486"/>
        <dbReference type="EC" id="2.1.1.177"/>
    </reaction>
</comment>
<comment type="caution">
    <text evidence="8">The sequence shown here is derived from an EMBL/GenBank/DDBJ whole genome shotgun (WGS) entry which is preliminary data.</text>
</comment>
<comment type="similarity">
    <text evidence="6 7">Belongs to the RNA methyltransferase RlmH family.</text>
</comment>
<comment type="subcellular location">
    <subcellularLocation>
        <location evidence="7">Cytoplasm</location>
    </subcellularLocation>
</comment>
<sequence length="160" mass="17719">MIGLTVLAVGKLKEPWLREGCGEYLKRLRLWSRPQVVEVEEYRLPENPSAAQIAACLEKEGERLLERVPKGAAVVALCIEGRQMPSEQLSQWIQRAASAGRGELCFVIGGSYGLSPAVKQAADLRLSISPMTFPHQLARVLVLEQLYRALSIAAHGKYHK</sequence>
<evidence type="ECO:0000256" key="2">
    <source>
        <dbReference type="ARBA" id="ARBA00022552"/>
    </source>
</evidence>
<keyword evidence="2 7" id="KW-0698">rRNA processing</keyword>
<dbReference type="PANTHER" id="PTHR33603">
    <property type="entry name" value="METHYLTRANSFERASE"/>
    <property type="match status" value="1"/>
</dbReference>
<comment type="function">
    <text evidence="7">Specifically methylates the pseudouridine at position 1915 (m3Psi1915) in 23S rRNA.</text>
</comment>
<evidence type="ECO:0000256" key="6">
    <source>
        <dbReference type="ARBA" id="ARBA00038303"/>
    </source>
</evidence>
<evidence type="ECO:0000313" key="9">
    <source>
        <dbReference type="Proteomes" id="UP000886800"/>
    </source>
</evidence>
<reference evidence="8" key="1">
    <citation type="journal article" date="2021" name="PeerJ">
        <title>Extensive microbial diversity within the chicken gut microbiome revealed by metagenomics and culture.</title>
        <authorList>
            <person name="Gilroy R."/>
            <person name="Ravi A."/>
            <person name="Getino M."/>
            <person name="Pursley I."/>
            <person name="Horton D.L."/>
            <person name="Alikhan N.F."/>
            <person name="Baker D."/>
            <person name="Gharbi K."/>
            <person name="Hall N."/>
            <person name="Watson M."/>
            <person name="Adriaenssens E.M."/>
            <person name="Foster-Nyarko E."/>
            <person name="Jarju S."/>
            <person name="Secka A."/>
            <person name="Antonio M."/>
            <person name="Oren A."/>
            <person name="Chaudhuri R.R."/>
            <person name="La Ragione R."/>
            <person name="Hildebrand F."/>
            <person name="Pallen M.J."/>
        </authorList>
    </citation>
    <scope>NUCLEOTIDE SEQUENCE</scope>
    <source>
        <strain evidence="8">CHK188-5543</strain>
    </source>
</reference>
<dbReference type="GO" id="GO:0070038">
    <property type="term" value="F:rRNA (pseudouridine-N3-)-methyltransferase activity"/>
    <property type="evidence" value="ECO:0007669"/>
    <property type="project" value="UniProtKB-UniRule"/>
</dbReference>
<keyword evidence="1 7" id="KW-0963">Cytoplasm</keyword>
<gene>
    <name evidence="7" type="primary">rlmH</name>
    <name evidence="8" type="ORF">H9736_07545</name>
</gene>
<dbReference type="EMBL" id="DXES01000163">
    <property type="protein sequence ID" value="HIX66088.1"/>
    <property type="molecule type" value="Genomic_DNA"/>
</dbReference>
<keyword evidence="3 7" id="KW-0489">Methyltransferase</keyword>
<dbReference type="Gene3D" id="3.40.1280.10">
    <property type="match status" value="1"/>
</dbReference>
<evidence type="ECO:0000256" key="1">
    <source>
        <dbReference type="ARBA" id="ARBA00022490"/>
    </source>
</evidence>
<dbReference type="HAMAP" id="MF_00658">
    <property type="entry name" value="23SrRNA_methyltr_H"/>
    <property type="match status" value="1"/>
</dbReference>
<comment type="subunit">
    <text evidence="7">Homodimer.</text>
</comment>
<evidence type="ECO:0000256" key="3">
    <source>
        <dbReference type="ARBA" id="ARBA00022603"/>
    </source>
</evidence>
<dbReference type="AlphaFoldDB" id="A0A9D2B7S9"/>
<protein>
    <recommendedName>
        <fullName evidence="7">Ribosomal RNA large subunit methyltransferase H</fullName>
        <ecNumber evidence="7">2.1.1.177</ecNumber>
    </recommendedName>
    <alternativeName>
        <fullName evidence="7">23S rRNA (pseudouridine1915-N3)-methyltransferase</fullName>
    </alternativeName>
    <alternativeName>
        <fullName evidence="7">23S rRNA m3Psi1915 methyltransferase</fullName>
    </alternativeName>
    <alternativeName>
        <fullName evidence="7">rRNA (pseudouridine-N3-)-methyltransferase RlmH</fullName>
    </alternativeName>
</protein>
<dbReference type="EC" id="2.1.1.177" evidence="7"/>
<evidence type="ECO:0000313" key="8">
    <source>
        <dbReference type="EMBL" id="HIX66088.1"/>
    </source>
</evidence>
<dbReference type="GO" id="GO:0005737">
    <property type="term" value="C:cytoplasm"/>
    <property type="evidence" value="ECO:0007669"/>
    <property type="project" value="UniProtKB-SubCell"/>
</dbReference>
<proteinExistence type="inferred from homology"/>
<feature type="binding site" evidence="7">
    <location>
        <position position="109"/>
    </location>
    <ligand>
        <name>S-adenosyl-L-methionine</name>
        <dbReference type="ChEBI" id="CHEBI:59789"/>
    </ligand>
</feature>
<keyword evidence="5 7" id="KW-0949">S-adenosyl-L-methionine</keyword>
<dbReference type="InterPro" id="IPR029026">
    <property type="entry name" value="tRNA_m1G_MTases_N"/>
</dbReference>
<name>A0A9D2B7S9_9FIRM</name>
<keyword evidence="4 7" id="KW-0808">Transferase</keyword>
<reference evidence="8" key="2">
    <citation type="submission" date="2021-04" db="EMBL/GenBank/DDBJ databases">
        <authorList>
            <person name="Gilroy R."/>
        </authorList>
    </citation>
    <scope>NUCLEOTIDE SEQUENCE</scope>
    <source>
        <strain evidence="8">CHK188-5543</strain>
    </source>
</reference>
<evidence type="ECO:0000256" key="7">
    <source>
        <dbReference type="HAMAP-Rule" id="MF_00658"/>
    </source>
</evidence>
<dbReference type="CDD" id="cd18081">
    <property type="entry name" value="RlmH-like"/>
    <property type="match status" value="1"/>
</dbReference>
<dbReference type="SUPFAM" id="SSF75217">
    <property type="entry name" value="alpha/beta knot"/>
    <property type="match status" value="1"/>
</dbReference>
<dbReference type="Proteomes" id="UP000886800">
    <property type="component" value="Unassembled WGS sequence"/>
</dbReference>
<dbReference type="InterPro" id="IPR003742">
    <property type="entry name" value="RlmH-like"/>
</dbReference>
<dbReference type="PANTHER" id="PTHR33603:SF1">
    <property type="entry name" value="RIBOSOMAL RNA LARGE SUBUNIT METHYLTRANSFERASE H"/>
    <property type="match status" value="1"/>
</dbReference>
<evidence type="ECO:0000256" key="4">
    <source>
        <dbReference type="ARBA" id="ARBA00022679"/>
    </source>
</evidence>
<dbReference type="Pfam" id="PF02590">
    <property type="entry name" value="SPOUT_MTase"/>
    <property type="match status" value="1"/>
</dbReference>